<name>A0ABT4CZ50_9CLOT</name>
<dbReference type="Pfam" id="PF07454">
    <property type="entry name" value="SpoIIP"/>
    <property type="match status" value="1"/>
</dbReference>
<keyword evidence="1" id="KW-0472">Membrane</keyword>
<organism evidence="2 3">
    <name type="scientific">Clostridium aestuarii</name>
    <dbReference type="NCBI Taxonomy" id="338193"/>
    <lineage>
        <taxon>Bacteria</taxon>
        <taxon>Bacillati</taxon>
        <taxon>Bacillota</taxon>
        <taxon>Clostridia</taxon>
        <taxon>Eubacteriales</taxon>
        <taxon>Clostridiaceae</taxon>
        <taxon>Clostridium</taxon>
    </lineage>
</organism>
<evidence type="ECO:0000313" key="3">
    <source>
        <dbReference type="Proteomes" id="UP001078443"/>
    </source>
</evidence>
<accession>A0ABT4CZ50</accession>
<keyword evidence="3" id="KW-1185">Reference proteome</keyword>
<feature type="transmembrane region" description="Helical" evidence="1">
    <location>
        <begin position="12"/>
        <end position="33"/>
    </location>
</feature>
<keyword evidence="1" id="KW-1133">Transmembrane helix</keyword>
<dbReference type="RefSeq" id="WP_268040535.1">
    <property type="nucleotide sequence ID" value="NZ_JAPQER010000002.1"/>
</dbReference>
<comment type="caution">
    <text evidence="2">The sequence shown here is derived from an EMBL/GenBank/DDBJ whole genome shotgun (WGS) entry which is preliminary data.</text>
</comment>
<evidence type="ECO:0000256" key="1">
    <source>
        <dbReference type="SAM" id="Phobius"/>
    </source>
</evidence>
<reference evidence="2" key="1">
    <citation type="submission" date="2022-12" db="EMBL/GenBank/DDBJ databases">
        <authorList>
            <person name="Wang J."/>
        </authorList>
    </citation>
    <scope>NUCLEOTIDE SEQUENCE</scope>
    <source>
        <strain evidence="2">HY-45-18</strain>
    </source>
</reference>
<keyword evidence="1" id="KW-0812">Transmembrane</keyword>
<dbReference type="InterPro" id="IPR010897">
    <property type="entry name" value="Spore_II_P"/>
</dbReference>
<evidence type="ECO:0000313" key="2">
    <source>
        <dbReference type="EMBL" id="MCY6484264.1"/>
    </source>
</evidence>
<protein>
    <submittedName>
        <fullName evidence="2">Stage II sporulation protein P</fullName>
    </submittedName>
</protein>
<dbReference type="NCBIfam" id="TIGR02867">
    <property type="entry name" value="spore_II_P"/>
    <property type="match status" value="1"/>
</dbReference>
<dbReference type="Proteomes" id="UP001078443">
    <property type="component" value="Unassembled WGS sequence"/>
</dbReference>
<sequence length="375" mass="43509">MYIQKNKLKKNNFTLTTSLCMLLISILFSLLLFNKNGKVIFNREQEKDKFYTKVLNYTVPLIKVTSSKQEADKENELLIKGFLNLLGFKSINSLCIVGKEISYLKVDKNYNIASKYDYEEFNKSKINSKIAKKRQESIFNNFTLDDDQILEDELQTKIEPNGRMLPAYNPNLKKTLPLKPEVLIYHTHTCESYKPGPINTIDKTKSVCSVGEELKKELERYGVSVVHDTTVHDTTAYRKSYERSRVTLNKYMNQYKDFKLVIDMHRDSVENKEAVTTTINGENVARFMFVITKKNPHFNNQIKLVKKIINISDKLYPGFCKGIFYYNYGRKFYNQDISNNATLMEIGSHINTTEEAKASAKYLARIIAEYLNGKN</sequence>
<dbReference type="EMBL" id="JAPQER010000002">
    <property type="protein sequence ID" value="MCY6484264.1"/>
    <property type="molecule type" value="Genomic_DNA"/>
</dbReference>
<gene>
    <name evidence="2" type="ORF">OW763_07835</name>
</gene>
<proteinExistence type="predicted"/>